<accession>C4J1L7</accession>
<dbReference type="EMBL" id="BT084714">
    <property type="protein sequence ID" value="ACR35067.1"/>
    <property type="molecule type" value="mRNA"/>
</dbReference>
<evidence type="ECO:0000313" key="1">
    <source>
        <dbReference type="EMBL" id="ACR35067.1"/>
    </source>
</evidence>
<reference evidence="1" key="1">
    <citation type="journal article" date="2009" name="PLoS Genet.">
        <title>Sequencing, mapping, and analysis of 27,455 maize full-length cDNAs.</title>
        <authorList>
            <person name="Soderlund C."/>
            <person name="Descour A."/>
            <person name="Kudrna D."/>
            <person name="Bomhoff M."/>
            <person name="Boyd L."/>
            <person name="Currie J."/>
            <person name="Angelova A."/>
            <person name="Collura K."/>
            <person name="Wissotski M."/>
            <person name="Ashley E."/>
            <person name="Morrow D."/>
            <person name="Fernandes J."/>
            <person name="Walbot V."/>
            <person name="Yu Y."/>
        </authorList>
    </citation>
    <scope>NUCLEOTIDE SEQUENCE</scope>
    <source>
        <strain evidence="1">B73</strain>
    </source>
</reference>
<name>C4J1L7_MAIZE</name>
<proteinExistence type="evidence at transcript level"/>
<protein>
    <submittedName>
        <fullName evidence="1">Uncharacterized protein</fullName>
    </submittedName>
</protein>
<organism evidence="1">
    <name type="scientific">Zea mays</name>
    <name type="common">Maize</name>
    <dbReference type="NCBI Taxonomy" id="4577"/>
    <lineage>
        <taxon>Eukaryota</taxon>
        <taxon>Viridiplantae</taxon>
        <taxon>Streptophyta</taxon>
        <taxon>Embryophyta</taxon>
        <taxon>Tracheophyta</taxon>
        <taxon>Spermatophyta</taxon>
        <taxon>Magnoliopsida</taxon>
        <taxon>Liliopsida</taxon>
        <taxon>Poales</taxon>
        <taxon>Poaceae</taxon>
        <taxon>PACMAD clade</taxon>
        <taxon>Panicoideae</taxon>
        <taxon>Andropogonodae</taxon>
        <taxon>Andropogoneae</taxon>
        <taxon>Tripsacinae</taxon>
        <taxon>Zea</taxon>
    </lineage>
</organism>
<dbReference type="AlphaFoldDB" id="C4J1L7"/>
<sequence>MIILKGGIGSGYKKLIEEKGATGETYTTEGIALIRVSGTSIHNNKTLQVDTVALPWATCSVATDARAGALTKVILPCLLRAMSES</sequence>